<dbReference type="GO" id="GO:0046677">
    <property type="term" value="P:response to antibiotic"/>
    <property type="evidence" value="ECO:0007669"/>
    <property type="project" value="InterPro"/>
</dbReference>
<dbReference type="EMBL" id="RZUH01000001">
    <property type="protein sequence ID" value="KAA8829574.1"/>
    <property type="molecule type" value="Genomic_DNA"/>
</dbReference>
<keyword evidence="2" id="KW-0378">Hydrolase</keyword>
<dbReference type="InterPro" id="IPR000871">
    <property type="entry name" value="Beta-lactam_class-A"/>
</dbReference>
<evidence type="ECO:0000313" key="3">
    <source>
        <dbReference type="Proteomes" id="UP000410049"/>
    </source>
</evidence>
<name>A0A5M9ZPM7_9BIFI</name>
<accession>A0A5M9ZPM7</accession>
<dbReference type="SUPFAM" id="SSF56601">
    <property type="entry name" value="beta-lactamase/transpeptidase-like"/>
    <property type="match status" value="1"/>
</dbReference>
<dbReference type="InterPro" id="IPR012338">
    <property type="entry name" value="Beta-lactam/transpept-like"/>
</dbReference>
<organism evidence="2 3">
    <name type="scientific">Bifidobacterium myosotis</name>
    <dbReference type="NCBI Taxonomy" id="1630166"/>
    <lineage>
        <taxon>Bacteria</taxon>
        <taxon>Bacillati</taxon>
        <taxon>Actinomycetota</taxon>
        <taxon>Actinomycetes</taxon>
        <taxon>Bifidobacteriales</taxon>
        <taxon>Bifidobacteriaceae</taxon>
        <taxon>Bifidobacterium</taxon>
    </lineage>
</organism>
<dbReference type="Pfam" id="PF13354">
    <property type="entry name" value="Beta-lactamase2"/>
    <property type="match status" value="1"/>
</dbReference>
<comment type="caution">
    <text evidence="2">The sequence shown here is derived from an EMBL/GenBank/DDBJ whole genome shotgun (WGS) entry which is preliminary data.</text>
</comment>
<dbReference type="PANTHER" id="PTHR35333:SF3">
    <property type="entry name" value="BETA-LACTAMASE-TYPE TRANSPEPTIDASE FOLD CONTAINING PROTEIN"/>
    <property type="match status" value="1"/>
</dbReference>
<proteinExistence type="predicted"/>
<dbReference type="Gene3D" id="3.40.710.10">
    <property type="entry name" value="DD-peptidase/beta-lactamase superfamily"/>
    <property type="match status" value="1"/>
</dbReference>
<reference evidence="2 3" key="1">
    <citation type="journal article" date="2019" name="Syst. Appl. Microbiol.">
        <title>Characterization of Bifidobacterium species in feaces of the Egyptian fruit bat: Description of B. vespertilionis sp. nov. and B. rousetti sp. nov.</title>
        <authorList>
            <person name="Modesto M."/>
            <person name="Satti M."/>
            <person name="Watanabe K."/>
            <person name="Puglisi E."/>
            <person name="Morelli L."/>
            <person name="Huang C.-H."/>
            <person name="Liou J.-S."/>
            <person name="Miyashita M."/>
            <person name="Tamura T."/>
            <person name="Saito S."/>
            <person name="Mori K."/>
            <person name="Huang L."/>
            <person name="Sciavilla P."/>
            <person name="Sandri C."/>
            <person name="Spiezio C."/>
            <person name="Vitali F."/>
            <person name="Cavalieri D."/>
            <person name="Perpetuini G."/>
            <person name="Tofalo R."/>
            <person name="Bonetti A."/>
            <person name="Arita M."/>
            <person name="Mattarelli P."/>
        </authorList>
    </citation>
    <scope>NUCLEOTIDE SEQUENCE [LARGE SCALE GENOMIC DNA]</scope>
    <source>
        <strain evidence="2 3">RST17</strain>
    </source>
</reference>
<dbReference type="InterPro" id="IPR045155">
    <property type="entry name" value="Beta-lactam_cat"/>
</dbReference>
<gene>
    <name evidence="2" type="ORF">EMO91_00775</name>
</gene>
<protein>
    <submittedName>
        <fullName evidence="2">Serine hydrolase</fullName>
    </submittedName>
</protein>
<feature type="domain" description="Beta-lactamase class A catalytic" evidence="1">
    <location>
        <begin position="22"/>
        <end position="239"/>
    </location>
</feature>
<dbReference type="PANTHER" id="PTHR35333">
    <property type="entry name" value="BETA-LACTAMASE"/>
    <property type="match status" value="1"/>
</dbReference>
<evidence type="ECO:0000259" key="1">
    <source>
        <dbReference type="Pfam" id="PF13354"/>
    </source>
</evidence>
<dbReference type="GO" id="GO:0030655">
    <property type="term" value="P:beta-lactam antibiotic catabolic process"/>
    <property type="evidence" value="ECO:0007669"/>
    <property type="project" value="InterPro"/>
</dbReference>
<dbReference type="Proteomes" id="UP000410049">
    <property type="component" value="Unassembled WGS sequence"/>
</dbReference>
<dbReference type="AlphaFoldDB" id="A0A5M9ZPM7"/>
<sequence length="260" mass="28029">MSTAKELHMRPISISYTLRAANGDVIAAYKGRTRYYAASTMKLAVALATARLIDTGTLAWNDQLPASHTYHSAVGGVFTFDPDDIDPLFPADGAPISIRELVTCMIDQSCNEATNMLLEHIGVTAAEDACRLCGLHDMHVDRLIGDVAAAEQTGISNEVTTDDLSEIMRRIVRGTHTSETATSALRNALMNQQYAVIGPQLGDDVVWGSKSGWVDGINHDVAFIGDPDSDDMRVLAVCTSGYGEEQAHGIIRALTHALLR</sequence>
<dbReference type="GO" id="GO:0008800">
    <property type="term" value="F:beta-lactamase activity"/>
    <property type="evidence" value="ECO:0007669"/>
    <property type="project" value="InterPro"/>
</dbReference>
<evidence type="ECO:0000313" key="2">
    <source>
        <dbReference type="EMBL" id="KAA8829574.1"/>
    </source>
</evidence>